<reference evidence="1" key="2">
    <citation type="submission" date="2020-11" db="EMBL/GenBank/DDBJ databases">
        <authorList>
            <person name="McCartney M.A."/>
            <person name="Auch B."/>
            <person name="Kono T."/>
            <person name="Mallez S."/>
            <person name="Becker A."/>
            <person name="Gohl D.M."/>
            <person name="Silverstein K.A.T."/>
            <person name="Koren S."/>
            <person name="Bechman K.B."/>
            <person name="Herman A."/>
            <person name="Abrahante J.E."/>
            <person name="Garbe J."/>
        </authorList>
    </citation>
    <scope>NUCLEOTIDE SEQUENCE</scope>
    <source>
        <strain evidence="1">Duluth1</strain>
        <tissue evidence="1">Whole animal</tissue>
    </source>
</reference>
<dbReference type="AlphaFoldDB" id="A0A9D4J205"/>
<organism evidence="1 2">
    <name type="scientific">Dreissena polymorpha</name>
    <name type="common">Zebra mussel</name>
    <name type="synonym">Mytilus polymorpha</name>
    <dbReference type="NCBI Taxonomy" id="45954"/>
    <lineage>
        <taxon>Eukaryota</taxon>
        <taxon>Metazoa</taxon>
        <taxon>Spiralia</taxon>
        <taxon>Lophotrochozoa</taxon>
        <taxon>Mollusca</taxon>
        <taxon>Bivalvia</taxon>
        <taxon>Autobranchia</taxon>
        <taxon>Heteroconchia</taxon>
        <taxon>Euheterodonta</taxon>
        <taxon>Imparidentia</taxon>
        <taxon>Neoheterodontei</taxon>
        <taxon>Myida</taxon>
        <taxon>Dreissenoidea</taxon>
        <taxon>Dreissenidae</taxon>
        <taxon>Dreissena</taxon>
    </lineage>
</organism>
<dbReference type="EMBL" id="JAIWYP010000007">
    <property type="protein sequence ID" value="KAH3792964.1"/>
    <property type="molecule type" value="Genomic_DNA"/>
</dbReference>
<keyword evidence="2" id="KW-1185">Reference proteome</keyword>
<protein>
    <submittedName>
        <fullName evidence="1">Uncharacterized protein</fullName>
    </submittedName>
</protein>
<name>A0A9D4J205_DREPO</name>
<evidence type="ECO:0000313" key="2">
    <source>
        <dbReference type="Proteomes" id="UP000828390"/>
    </source>
</evidence>
<accession>A0A9D4J205</accession>
<sequence>MSISYEMVSLILEETGRMPKGSNCCEEFGQMWFCARRMSLNLLYQLPHRYINTFYTRSTNSLTPEERFVAFVLCFSETKFWLTLSVMEPNFIGLCKQFGSR</sequence>
<comment type="caution">
    <text evidence="1">The sequence shown here is derived from an EMBL/GenBank/DDBJ whole genome shotgun (WGS) entry which is preliminary data.</text>
</comment>
<evidence type="ECO:0000313" key="1">
    <source>
        <dbReference type="EMBL" id="KAH3792964.1"/>
    </source>
</evidence>
<reference evidence="1" key="1">
    <citation type="journal article" date="2019" name="bioRxiv">
        <title>The Genome of the Zebra Mussel, Dreissena polymorpha: A Resource for Invasive Species Research.</title>
        <authorList>
            <person name="McCartney M.A."/>
            <person name="Auch B."/>
            <person name="Kono T."/>
            <person name="Mallez S."/>
            <person name="Zhang Y."/>
            <person name="Obille A."/>
            <person name="Becker A."/>
            <person name="Abrahante J.E."/>
            <person name="Garbe J."/>
            <person name="Badalamenti J.P."/>
            <person name="Herman A."/>
            <person name="Mangelson H."/>
            <person name="Liachko I."/>
            <person name="Sullivan S."/>
            <person name="Sone E.D."/>
            <person name="Koren S."/>
            <person name="Silverstein K.A.T."/>
            <person name="Beckman K.B."/>
            <person name="Gohl D.M."/>
        </authorList>
    </citation>
    <scope>NUCLEOTIDE SEQUENCE</scope>
    <source>
        <strain evidence="1">Duluth1</strain>
        <tissue evidence="1">Whole animal</tissue>
    </source>
</reference>
<gene>
    <name evidence="1" type="ORF">DPMN_146466</name>
</gene>
<dbReference type="Proteomes" id="UP000828390">
    <property type="component" value="Unassembled WGS sequence"/>
</dbReference>
<proteinExistence type="predicted"/>